<evidence type="ECO:0000259" key="6">
    <source>
        <dbReference type="Pfam" id="PF12698"/>
    </source>
</evidence>
<dbReference type="GO" id="GO:0140359">
    <property type="term" value="F:ABC-type transporter activity"/>
    <property type="evidence" value="ECO:0007669"/>
    <property type="project" value="InterPro"/>
</dbReference>
<dbReference type="RefSeq" id="WP_188385566.1">
    <property type="nucleotide sequence ID" value="NZ_BMEY01000018.1"/>
</dbReference>
<dbReference type="Proteomes" id="UP000613512">
    <property type="component" value="Unassembled WGS sequence"/>
</dbReference>
<dbReference type="InterPro" id="IPR052902">
    <property type="entry name" value="ABC-2_transporter"/>
</dbReference>
<evidence type="ECO:0000256" key="2">
    <source>
        <dbReference type="ARBA" id="ARBA00022692"/>
    </source>
</evidence>
<keyword evidence="2 5" id="KW-0812">Transmembrane</keyword>
<reference evidence="7" key="1">
    <citation type="journal article" date="2014" name="Int. J. Syst. Evol. Microbiol.">
        <title>Complete genome sequence of Corynebacterium casei LMG S-19264T (=DSM 44701T), isolated from a smear-ripened cheese.</title>
        <authorList>
            <consortium name="US DOE Joint Genome Institute (JGI-PGF)"/>
            <person name="Walter F."/>
            <person name="Albersmeier A."/>
            <person name="Kalinowski J."/>
            <person name="Ruckert C."/>
        </authorList>
    </citation>
    <scope>NUCLEOTIDE SEQUENCE</scope>
    <source>
        <strain evidence="7">CGMCC 1.12408</strain>
    </source>
</reference>
<dbReference type="GO" id="GO:0016020">
    <property type="term" value="C:membrane"/>
    <property type="evidence" value="ECO:0007669"/>
    <property type="project" value="UniProtKB-SubCell"/>
</dbReference>
<evidence type="ECO:0000313" key="7">
    <source>
        <dbReference type="EMBL" id="GGA85613.1"/>
    </source>
</evidence>
<dbReference type="PANTHER" id="PTHR43027">
    <property type="entry name" value="DOXORUBICIN RESISTANCE ABC TRANSPORTER PERMEASE PROTEIN DRRC-RELATED"/>
    <property type="match status" value="1"/>
</dbReference>
<protein>
    <submittedName>
        <fullName evidence="7">Transport permease YfiM</fullName>
    </submittedName>
</protein>
<evidence type="ECO:0000256" key="5">
    <source>
        <dbReference type="SAM" id="Phobius"/>
    </source>
</evidence>
<dbReference type="InterPro" id="IPR013525">
    <property type="entry name" value="ABC2_TM"/>
</dbReference>
<evidence type="ECO:0000256" key="1">
    <source>
        <dbReference type="ARBA" id="ARBA00004141"/>
    </source>
</evidence>
<comment type="subcellular location">
    <subcellularLocation>
        <location evidence="1">Membrane</location>
        <topology evidence="1">Multi-pass membrane protein</topology>
    </subcellularLocation>
</comment>
<accession>A0A916S5S9</accession>
<keyword evidence="8" id="KW-1185">Reference proteome</keyword>
<evidence type="ECO:0000313" key="8">
    <source>
        <dbReference type="Proteomes" id="UP000613512"/>
    </source>
</evidence>
<feature type="transmembrane region" description="Helical" evidence="5">
    <location>
        <begin position="20"/>
        <end position="39"/>
    </location>
</feature>
<feature type="transmembrane region" description="Helical" evidence="5">
    <location>
        <begin position="393"/>
        <end position="411"/>
    </location>
</feature>
<name>A0A916S5S9_9BACI</name>
<dbReference type="Pfam" id="PF12698">
    <property type="entry name" value="ABC2_membrane_3"/>
    <property type="match status" value="1"/>
</dbReference>
<feature type="transmembrane region" description="Helical" evidence="5">
    <location>
        <begin position="265"/>
        <end position="287"/>
    </location>
</feature>
<dbReference type="EMBL" id="BMEY01000018">
    <property type="protein sequence ID" value="GGA85613.1"/>
    <property type="molecule type" value="Genomic_DNA"/>
</dbReference>
<feature type="domain" description="ABC-2 type transporter transmembrane" evidence="6">
    <location>
        <begin position="19"/>
        <end position="409"/>
    </location>
</feature>
<keyword evidence="4 5" id="KW-0472">Membrane</keyword>
<gene>
    <name evidence="7" type="primary">yfiM</name>
    <name evidence="7" type="ORF">GCM10008025_30770</name>
</gene>
<feature type="transmembrane region" description="Helical" evidence="5">
    <location>
        <begin position="335"/>
        <end position="354"/>
    </location>
</feature>
<reference evidence="7" key="2">
    <citation type="submission" date="2020-09" db="EMBL/GenBank/DDBJ databases">
        <authorList>
            <person name="Sun Q."/>
            <person name="Zhou Y."/>
        </authorList>
    </citation>
    <scope>NUCLEOTIDE SEQUENCE</scope>
    <source>
        <strain evidence="7">CGMCC 1.12408</strain>
    </source>
</reference>
<keyword evidence="3 5" id="KW-1133">Transmembrane helix</keyword>
<feature type="transmembrane region" description="Helical" evidence="5">
    <location>
        <begin position="299"/>
        <end position="323"/>
    </location>
</feature>
<sequence length="418" mass="46347">MIWHIVKKLGLYFWRNPQQLFLFLALPIILIMILGAALGSNFNSESSLITLKVAFIEHEDSNEQMVAFLQDIQDEVPDEALQAIESSLPSMEPIQIITSVFDNEEVNEFLQVDYVDPSERDVVMNDDSYTAIIEVPNNFTYNVLHTMVFGNNDAPTLSVTYNEEEQFGSTIVNNFLSDIQEQLTKGSYLGKNGIDLSTVEIEEIKTETISLNEKNPISASAYYTIGMIVMNVLFLAGAVSYYAFYEKELKVFNRIILAGVSRWTYFSGILISGTLYAFLQSCIIFLFSKVFYGINWPNIIDFLIVTIAFSFAVGGLAVLLSAINYRLNSETITSFFMNIVVTILAVIGGSFYPIGDFVPLIQTISNMTPNGAGLTAYLSLLRGDGLAAVSDNLLFLGLFGVVMVVIAALCFPKRGVSA</sequence>
<dbReference type="PANTHER" id="PTHR43027:SF1">
    <property type="entry name" value="DOXORUBICIN RESISTANCE ABC TRANSPORTER PERMEASE PROTEIN DRRC-RELATED"/>
    <property type="match status" value="1"/>
</dbReference>
<organism evidence="7 8">
    <name type="scientific">Ornithinibacillus halotolerans</name>
    <dbReference type="NCBI Taxonomy" id="1274357"/>
    <lineage>
        <taxon>Bacteria</taxon>
        <taxon>Bacillati</taxon>
        <taxon>Bacillota</taxon>
        <taxon>Bacilli</taxon>
        <taxon>Bacillales</taxon>
        <taxon>Bacillaceae</taxon>
        <taxon>Ornithinibacillus</taxon>
    </lineage>
</organism>
<dbReference type="AlphaFoldDB" id="A0A916S5S9"/>
<comment type="caution">
    <text evidence="7">The sequence shown here is derived from an EMBL/GenBank/DDBJ whole genome shotgun (WGS) entry which is preliminary data.</text>
</comment>
<proteinExistence type="predicted"/>
<evidence type="ECO:0000256" key="3">
    <source>
        <dbReference type="ARBA" id="ARBA00022989"/>
    </source>
</evidence>
<feature type="transmembrane region" description="Helical" evidence="5">
    <location>
        <begin position="221"/>
        <end position="244"/>
    </location>
</feature>
<evidence type="ECO:0000256" key="4">
    <source>
        <dbReference type="ARBA" id="ARBA00023136"/>
    </source>
</evidence>